<dbReference type="GO" id="GO:0006629">
    <property type="term" value="P:lipid metabolic process"/>
    <property type="evidence" value="ECO:0007669"/>
    <property type="project" value="UniProtKB-KW"/>
</dbReference>
<proteinExistence type="predicted"/>
<reference evidence="4" key="1">
    <citation type="submission" date="2021-11" db="EMBL/GenBank/DDBJ databases">
        <authorList>
            <consortium name="Genoscope - CEA"/>
            <person name="William W."/>
        </authorList>
    </citation>
    <scope>NUCLEOTIDE SEQUENCE</scope>
</reference>
<dbReference type="OrthoDB" id="48624at2759"/>
<keyword evidence="1" id="KW-0443">Lipid metabolism</keyword>
<organism evidence="4 5">
    <name type="scientific">Pelagomonas calceolata</name>
    <dbReference type="NCBI Taxonomy" id="35677"/>
    <lineage>
        <taxon>Eukaryota</taxon>
        <taxon>Sar</taxon>
        <taxon>Stramenopiles</taxon>
        <taxon>Ochrophyta</taxon>
        <taxon>Pelagophyceae</taxon>
        <taxon>Pelagomonadales</taxon>
        <taxon>Pelagomonadaceae</taxon>
        <taxon>Pelagomonas</taxon>
    </lineage>
</organism>
<comment type="caution">
    <text evidence="4">The sequence shown here is derived from an EMBL/GenBank/DDBJ whole genome shotgun (WGS) entry which is preliminary data.</text>
</comment>
<dbReference type="Pfam" id="PF01734">
    <property type="entry name" value="Patatin"/>
    <property type="match status" value="1"/>
</dbReference>
<dbReference type="EMBL" id="CAKKNE010000005">
    <property type="protein sequence ID" value="CAH0375870.1"/>
    <property type="molecule type" value="Genomic_DNA"/>
</dbReference>
<dbReference type="Proteomes" id="UP000789595">
    <property type="component" value="Unassembled WGS sequence"/>
</dbReference>
<keyword evidence="2" id="KW-1133">Transmembrane helix</keyword>
<protein>
    <recommendedName>
        <fullName evidence="3">PNPLA domain-containing protein</fullName>
    </recommendedName>
</protein>
<sequence>MAFAQNIRHLARKAAAVTTITTASCEDAPTLREWLEKDTFSAAFSQGFGCEAASIGVALGLADGVGGPRQLRKRLDGVAGASSGAKVAAVLAAPNCPLEAFEALVKRMRFRDALLDFDDLALYEGGWARLSTFRKHFSGLVGGRDVQSLDMLPFSTTAFDLKSMRSDILSEGPLELVCFASGAFPPLFPPVHIGSSLYTDVAFFTDASGCRGLQTSPESRVLQVCHADVPFNGPWVVESPSSLGVREVCSVVLTGNTRVVPLPPGARVRVAAALDGAREAVVAALDRPLERVAPGHYVCRVSPKKRVAGAVDALALSALVAGVAGAVVGVLRRR</sequence>
<dbReference type="InterPro" id="IPR002641">
    <property type="entry name" value="PNPLA_dom"/>
</dbReference>
<evidence type="ECO:0000313" key="4">
    <source>
        <dbReference type="EMBL" id="CAH0375870.1"/>
    </source>
</evidence>
<dbReference type="Gene3D" id="3.40.1090.10">
    <property type="entry name" value="Cytosolic phospholipase A2 catalytic domain"/>
    <property type="match status" value="1"/>
</dbReference>
<dbReference type="InterPro" id="IPR016035">
    <property type="entry name" value="Acyl_Trfase/lysoPLipase"/>
</dbReference>
<keyword evidence="2" id="KW-0472">Membrane</keyword>
<evidence type="ECO:0000256" key="1">
    <source>
        <dbReference type="ARBA" id="ARBA00023098"/>
    </source>
</evidence>
<dbReference type="SUPFAM" id="SSF52151">
    <property type="entry name" value="FabD/lysophospholipase-like"/>
    <property type="match status" value="1"/>
</dbReference>
<keyword evidence="2" id="KW-0812">Transmembrane</keyword>
<accession>A0A8J2WQ27</accession>
<evidence type="ECO:0000313" key="5">
    <source>
        <dbReference type="Proteomes" id="UP000789595"/>
    </source>
</evidence>
<evidence type="ECO:0000259" key="3">
    <source>
        <dbReference type="Pfam" id="PF01734"/>
    </source>
</evidence>
<feature type="transmembrane region" description="Helical" evidence="2">
    <location>
        <begin position="307"/>
        <end position="331"/>
    </location>
</feature>
<name>A0A8J2WQ27_9STRA</name>
<dbReference type="AlphaFoldDB" id="A0A8J2WQ27"/>
<evidence type="ECO:0000256" key="2">
    <source>
        <dbReference type="SAM" id="Phobius"/>
    </source>
</evidence>
<keyword evidence="5" id="KW-1185">Reference proteome</keyword>
<gene>
    <name evidence="4" type="ORF">PECAL_5P04180</name>
</gene>
<feature type="domain" description="PNPLA" evidence="3">
    <location>
        <begin position="52"/>
        <end position="200"/>
    </location>
</feature>